<organism evidence="1 3">
    <name type="scientific">Salinicoccus roseus</name>
    <dbReference type="NCBI Taxonomy" id="45670"/>
    <lineage>
        <taxon>Bacteria</taxon>
        <taxon>Bacillati</taxon>
        <taxon>Bacillota</taxon>
        <taxon>Bacilli</taxon>
        <taxon>Bacillales</taxon>
        <taxon>Staphylococcaceae</taxon>
        <taxon>Salinicoccus</taxon>
    </lineage>
</organism>
<proteinExistence type="predicted"/>
<evidence type="ECO:0000313" key="1">
    <source>
        <dbReference type="EMBL" id="KIH69753.1"/>
    </source>
</evidence>
<reference evidence="2" key="3">
    <citation type="submission" date="2020-04" db="EMBL/GenBank/DDBJ databases">
        <authorList>
            <person name="Tanveer F."/>
            <person name="Xie Y."/>
            <person name="Shinwari Z.K."/>
        </authorList>
    </citation>
    <scope>NUCLEOTIDE SEQUENCE</scope>
    <source>
        <strain evidence="2">MOSEL-ME25</strain>
    </source>
</reference>
<dbReference type="AlphaFoldDB" id="A0A0C2DIE8"/>
<dbReference type="OrthoDB" id="9978038at2"/>
<reference evidence="4" key="2">
    <citation type="submission" date="2020-04" db="EMBL/GenBank/DDBJ databases">
        <title>Genome analysis and biological profiling of marine Cellulosimicrobium funkei MOSEL-ME6.</title>
        <authorList>
            <person name="Tanveer F."/>
            <person name="Xie Y."/>
            <person name="Shinwari Z.K."/>
        </authorList>
    </citation>
    <scope>NUCLEOTIDE SEQUENCE [LARGE SCALE GENOMIC DNA]</scope>
    <source>
        <strain evidence="4">MOSEL-ME25</strain>
    </source>
</reference>
<protein>
    <submittedName>
        <fullName evidence="1">Uncharacterized protein</fullName>
    </submittedName>
</protein>
<dbReference type="RefSeq" id="WP_040106818.1">
    <property type="nucleotide sequence ID" value="NZ_JABEVU030000001.1"/>
</dbReference>
<evidence type="ECO:0000313" key="4">
    <source>
        <dbReference type="Proteomes" id="UP000527860"/>
    </source>
</evidence>
<comment type="caution">
    <text evidence="1">The sequence shown here is derived from an EMBL/GenBank/DDBJ whole genome shotgun (WGS) entry which is preliminary data.</text>
</comment>
<dbReference type="EMBL" id="JABEVU030000001">
    <property type="protein sequence ID" value="MDB0579200.1"/>
    <property type="molecule type" value="Genomic_DNA"/>
</dbReference>
<keyword evidence="4" id="KW-1185">Reference proteome</keyword>
<evidence type="ECO:0000313" key="2">
    <source>
        <dbReference type="EMBL" id="MDB0579200.1"/>
    </source>
</evidence>
<dbReference type="EMBL" id="JXII01000010">
    <property type="protein sequence ID" value="KIH69753.1"/>
    <property type="molecule type" value="Genomic_DNA"/>
</dbReference>
<sequence>MKRYIKKLKRPRLRGMKRNFPIGKVGRLFKKVRRSAAAFIQRRRQQKKFRETARNQYYWQFTNEQLQEMHDRTDSMRTQGAIKRLMKQRGYKYDFEVDLFVPDDAAKVEKSGKVHLLENRKIRSYEEIESQLRAREEEKG</sequence>
<gene>
    <name evidence="2" type="ORF">F7P68_0001435</name>
    <name evidence="1" type="ORF">SN16_11705</name>
</gene>
<accession>A0A0C2DIE8</accession>
<dbReference type="Proteomes" id="UP000031546">
    <property type="component" value="Unassembled WGS sequence"/>
</dbReference>
<dbReference type="GeneID" id="77846207"/>
<name>A0A0C2DIE8_9STAP</name>
<reference evidence="2 4" key="4">
    <citation type="submission" date="2022-12" db="EMBL/GenBank/DDBJ databases">
        <title>Genome analysis and biological profiling of marine Salinicoccus roseus MOSEL-ME25.</title>
        <authorList>
            <person name="Mirza F.T."/>
            <person name="Xie Y."/>
            <person name="Shinwari Z.K."/>
        </authorList>
    </citation>
    <scope>NUCLEOTIDE SEQUENCE [LARGE SCALE GENOMIC DNA]</scope>
    <source>
        <strain evidence="2 4">MOSEL-ME25</strain>
    </source>
</reference>
<reference evidence="1 3" key="1">
    <citation type="submission" date="2015-01" db="EMBL/GenBank/DDBJ databases">
        <title>Genome sequences of high lactate-tolerant strain Salinicoccus roseus W12 with industrial interest.</title>
        <authorList>
            <person name="Wang H."/>
            <person name="Yu B."/>
        </authorList>
    </citation>
    <scope>NUCLEOTIDE SEQUENCE [LARGE SCALE GENOMIC DNA]</scope>
    <source>
        <strain evidence="1 3">W12</strain>
    </source>
</reference>
<evidence type="ECO:0000313" key="3">
    <source>
        <dbReference type="Proteomes" id="UP000031546"/>
    </source>
</evidence>
<dbReference type="Proteomes" id="UP000527860">
    <property type="component" value="Unassembled WGS sequence"/>
</dbReference>